<accession>A0A7D9LC08</accession>
<dbReference type="EMBL" id="CACRXK020016319">
    <property type="protein sequence ID" value="CAB4029661.1"/>
    <property type="molecule type" value="Genomic_DNA"/>
</dbReference>
<sequence>THLLHNGRPSIIEPCSNVFHVDKATSAHADSHESIKEFRRKEKETRKLHQRPTQIFSTKRSSSSASLRLRYFVGARNELEAAMNEMDKKDIEAYLVREGCEWIQRFLVSLAERILTQVTARTKMAMRATQFTRRRSGSAPEQGSGEKHVAPRPCN</sequence>
<organism evidence="1 2">
    <name type="scientific">Paramuricea clavata</name>
    <name type="common">Red gorgonian</name>
    <name type="synonym">Violescent sea-whip</name>
    <dbReference type="NCBI Taxonomy" id="317549"/>
    <lineage>
        <taxon>Eukaryota</taxon>
        <taxon>Metazoa</taxon>
        <taxon>Cnidaria</taxon>
        <taxon>Anthozoa</taxon>
        <taxon>Octocorallia</taxon>
        <taxon>Malacalcyonacea</taxon>
        <taxon>Plexauridae</taxon>
        <taxon>Paramuricea</taxon>
    </lineage>
</organism>
<protein>
    <submittedName>
        <fullName evidence="1">Uncharacterized protein</fullName>
    </submittedName>
</protein>
<feature type="non-terminal residue" evidence="1">
    <location>
        <position position="1"/>
    </location>
</feature>
<evidence type="ECO:0000313" key="1">
    <source>
        <dbReference type="EMBL" id="CAB4029661.1"/>
    </source>
</evidence>
<evidence type="ECO:0000313" key="2">
    <source>
        <dbReference type="Proteomes" id="UP001152795"/>
    </source>
</evidence>
<reference evidence="1" key="1">
    <citation type="submission" date="2020-04" db="EMBL/GenBank/DDBJ databases">
        <authorList>
            <person name="Alioto T."/>
            <person name="Alioto T."/>
            <person name="Gomez Garrido J."/>
        </authorList>
    </citation>
    <scope>NUCLEOTIDE SEQUENCE</scope>
    <source>
        <strain evidence="1">A484AB</strain>
    </source>
</reference>
<dbReference type="Proteomes" id="UP001152795">
    <property type="component" value="Unassembled WGS sequence"/>
</dbReference>
<gene>
    <name evidence="1" type="ORF">PACLA_8A050220</name>
</gene>
<keyword evidence="2" id="KW-1185">Reference proteome</keyword>
<proteinExistence type="predicted"/>
<dbReference type="AlphaFoldDB" id="A0A7D9LC08"/>
<comment type="caution">
    <text evidence="1">The sequence shown here is derived from an EMBL/GenBank/DDBJ whole genome shotgun (WGS) entry which is preliminary data.</text>
</comment>
<name>A0A7D9LC08_PARCT</name>